<dbReference type="AlphaFoldDB" id="A0A3B0UUJ1"/>
<accession>A0A3B0UUJ1</accession>
<reference evidence="1" key="1">
    <citation type="submission" date="2018-06" db="EMBL/GenBank/DDBJ databases">
        <authorList>
            <person name="Zhirakovskaya E."/>
        </authorList>
    </citation>
    <scope>NUCLEOTIDE SEQUENCE</scope>
</reference>
<dbReference type="EMBL" id="UOEU01000375">
    <property type="protein sequence ID" value="VAW32610.1"/>
    <property type="molecule type" value="Genomic_DNA"/>
</dbReference>
<gene>
    <name evidence="1" type="ORF">MNBD_CHLOROFLEXI01-2224</name>
</gene>
<feature type="non-terminal residue" evidence="1">
    <location>
        <position position="24"/>
    </location>
</feature>
<proteinExistence type="predicted"/>
<evidence type="ECO:0000313" key="1">
    <source>
        <dbReference type="EMBL" id="VAW32610.1"/>
    </source>
</evidence>
<name>A0A3B0UUJ1_9ZZZZ</name>
<sequence>MKEYKTGQIRNIALISHNGAGKTT</sequence>
<protein>
    <submittedName>
        <fullName evidence="1">Uncharacterized protein</fullName>
    </submittedName>
</protein>
<organism evidence="1">
    <name type="scientific">hydrothermal vent metagenome</name>
    <dbReference type="NCBI Taxonomy" id="652676"/>
    <lineage>
        <taxon>unclassified sequences</taxon>
        <taxon>metagenomes</taxon>
        <taxon>ecological metagenomes</taxon>
    </lineage>
</organism>